<keyword evidence="8" id="KW-1185">Reference proteome</keyword>
<dbReference type="Gene3D" id="2.130.10.10">
    <property type="entry name" value="YVTN repeat-like/Quinoprotein amine dehydrogenase"/>
    <property type="match status" value="1"/>
</dbReference>
<dbReference type="SUPFAM" id="SSF50998">
    <property type="entry name" value="Quinoprotein alcohol dehydrogenase-like"/>
    <property type="match status" value="1"/>
</dbReference>
<dbReference type="InterPro" id="IPR002372">
    <property type="entry name" value="PQQ_rpt_dom"/>
</dbReference>
<evidence type="ECO:0000313" key="7">
    <source>
        <dbReference type="EMBL" id="NMG01725.1"/>
    </source>
</evidence>
<feature type="signal peptide" evidence="5">
    <location>
        <begin position="1"/>
        <end position="23"/>
    </location>
</feature>
<dbReference type="PROSITE" id="PS51257">
    <property type="entry name" value="PROKAR_LIPOPROTEIN"/>
    <property type="match status" value="1"/>
</dbReference>
<keyword evidence="2 4" id="KW-0472">Membrane</keyword>
<comment type="subcellular location">
    <subcellularLocation>
        <location evidence="4">Cell outer membrane</location>
        <topology evidence="4">Lipid-anchor</topology>
    </subcellularLocation>
</comment>
<dbReference type="SMART" id="SM00564">
    <property type="entry name" value="PQQ"/>
    <property type="match status" value="6"/>
</dbReference>
<dbReference type="GO" id="GO:0051205">
    <property type="term" value="P:protein insertion into membrane"/>
    <property type="evidence" value="ECO:0007669"/>
    <property type="project" value="UniProtKB-UniRule"/>
</dbReference>
<dbReference type="PANTHER" id="PTHR34512:SF30">
    <property type="entry name" value="OUTER MEMBRANE PROTEIN ASSEMBLY FACTOR BAMB"/>
    <property type="match status" value="1"/>
</dbReference>
<evidence type="ECO:0000256" key="3">
    <source>
        <dbReference type="ARBA" id="ARBA00023237"/>
    </source>
</evidence>
<keyword evidence="4" id="KW-0449">Lipoprotein</keyword>
<feature type="domain" description="Pyrrolo-quinoline quinone repeat" evidence="6">
    <location>
        <begin position="77"/>
        <end position="305"/>
    </location>
</feature>
<comment type="function">
    <text evidence="4">Part of the outer membrane protein assembly complex, which is involved in assembly and insertion of beta-barrel proteins into the outer membrane.</text>
</comment>
<keyword evidence="4" id="KW-0564">Palmitate</keyword>
<dbReference type="EMBL" id="WTVM01000006">
    <property type="protein sequence ID" value="NMG01725.1"/>
    <property type="molecule type" value="Genomic_DNA"/>
</dbReference>
<dbReference type="RefSeq" id="WP_168986519.1">
    <property type="nucleotide sequence ID" value="NZ_CAWPHM010000297.1"/>
</dbReference>
<dbReference type="Pfam" id="PF13360">
    <property type="entry name" value="PQQ_2"/>
    <property type="match status" value="1"/>
</dbReference>
<comment type="subunit">
    <text evidence="4">Part of the Bam complex.</text>
</comment>
<evidence type="ECO:0000256" key="1">
    <source>
        <dbReference type="ARBA" id="ARBA00022729"/>
    </source>
</evidence>
<accession>A0A972FBS8</accession>
<dbReference type="Proteomes" id="UP000599523">
    <property type="component" value="Unassembled WGS sequence"/>
</dbReference>
<comment type="similarity">
    <text evidence="4">Belongs to the BamB family.</text>
</comment>
<comment type="caution">
    <text evidence="7">The sequence shown here is derived from an EMBL/GenBank/DDBJ whole genome shotgun (WGS) entry which is preliminary data.</text>
</comment>
<dbReference type="InterPro" id="IPR018391">
    <property type="entry name" value="PQQ_b-propeller_rpt"/>
</dbReference>
<proteinExistence type="inferred from homology"/>
<name>A0A972FBS8_9RHOO</name>
<dbReference type="NCBIfam" id="TIGR03300">
    <property type="entry name" value="assembly_YfgL"/>
    <property type="match status" value="1"/>
</dbReference>
<evidence type="ECO:0000256" key="4">
    <source>
        <dbReference type="HAMAP-Rule" id="MF_00923"/>
    </source>
</evidence>
<dbReference type="GO" id="GO:0009279">
    <property type="term" value="C:cell outer membrane"/>
    <property type="evidence" value="ECO:0007669"/>
    <property type="project" value="UniProtKB-SubCell"/>
</dbReference>
<dbReference type="InterPro" id="IPR015943">
    <property type="entry name" value="WD40/YVTN_repeat-like_dom_sf"/>
</dbReference>
<dbReference type="AlphaFoldDB" id="A0A972FBS8"/>
<dbReference type="HAMAP" id="MF_00923">
    <property type="entry name" value="OM_assembly_BamB"/>
    <property type="match status" value="1"/>
</dbReference>
<gene>
    <name evidence="4 7" type="primary">bamB</name>
    <name evidence="7" type="ORF">GPA21_01885</name>
</gene>
<keyword evidence="3 4" id="KW-0998">Cell outer membrane</keyword>
<organism evidence="7 8">
    <name type="scientific">Azoarcus taiwanensis</name>
    <dbReference type="NCBI Taxonomy" id="666964"/>
    <lineage>
        <taxon>Bacteria</taxon>
        <taxon>Pseudomonadati</taxon>
        <taxon>Pseudomonadota</taxon>
        <taxon>Betaproteobacteria</taxon>
        <taxon>Rhodocyclales</taxon>
        <taxon>Zoogloeaceae</taxon>
        <taxon>Azoarcus</taxon>
    </lineage>
</organism>
<evidence type="ECO:0000256" key="5">
    <source>
        <dbReference type="SAM" id="SignalP"/>
    </source>
</evidence>
<dbReference type="PANTHER" id="PTHR34512">
    <property type="entry name" value="CELL SURFACE PROTEIN"/>
    <property type="match status" value="1"/>
</dbReference>
<sequence length="381" mass="40388">MKTMTRSLLLLAAVSLLSGCSSLNPFSPKAPKPAELVSFQPDAELRSLWQVRVGSAGNYVFHPAVIEADVYAAAHDGSLMRVSDGRVVWRATAGARLSAGAGSDGRVAAVVTVGGEVVAFDASNGAERWRAPVGAEVLAPPAVTAAAVVVRASDHRVTGFDVNDGRQLWTFERTTPPLALRSSAGMLSDGRVAIIGYPGGKLVAIDTVNGAPLWELTVATPRGVTELERIADIAGTAVVSRREICAVAFQGRATCFDLESGNAIWSREFSSAVGMDRDTRLVFITDAGDAVHALDAFSGSSVWKQDAMTRRKVSRPVALDDFVAVGDMDGYVHLLHRETGRFAARTRADSSAIVAGPQRLPGQQRFVVQTRDGSLVAYEAR</sequence>
<dbReference type="InterPro" id="IPR011047">
    <property type="entry name" value="Quinoprotein_ADH-like_sf"/>
</dbReference>
<feature type="chain" id="PRO_5037813553" description="Outer membrane protein assembly factor BamB" evidence="5">
    <location>
        <begin position="24"/>
        <end position="381"/>
    </location>
</feature>
<dbReference type="GO" id="GO:0043165">
    <property type="term" value="P:Gram-negative-bacterium-type cell outer membrane assembly"/>
    <property type="evidence" value="ECO:0007669"/>
    <property type="project" value="UniProtKB-UniRule"/>
</dbReference>
<reference evidence="7" key="1">
    <citation type="submission" date="2019-12" db="EMBL/GenBank/DDBJ databases">
        <title>Comparative genomics gives insights into the taxonomy of the Azoarcus-Aromatoleum group and reveals separate origins of nif in the plant-associated Azoarcus and non-plant-associated Aromatoleum sub-groups.</title>
        <authorList>
            <person name="Lafos M."/>
            <person name="Maluk M."/>
            <person name="Batista M."/>
            <person name="Junghare M."/>
            <person name="Carmona M."/>
            <person name="Faoro H."/>
            <person name="Cruz L.M."/>
            <person name="Battistoni F."/>
            <person name="De Souza E."/>
            <person name="Pedrosa F."/>
            <person name="Chen W.-M."/>
            <person name="Poole P.S."/>
            <person name="Dixon R.A."/>
            <person name="James E.K."/>
        </authorList>
    </citation>
    <scope>NUCLEOTIDE SEQUENCE</scope>
    <source>
        <strain evidence="7">NSC3</strain>
    </source>
</reference>
<dbReference type="InterPro" id="IPR017687">
    <property type="entry name" value="BamB"/>
</dbReference>
<evidence type="ECO:0000256" key="2">
    <source>
        <dbReference type="ARBA" id="ARBA00023136"/>
    </source>
</evidence>
<evidence type="ECO:0000259" key="6">
    <source>
        <dbReference type="Pfam" id="PF13360"/>
    </source>
</evidence>
<keyword evidence="1 4" id="KW-0732">Signal</keyword>
<protein>
    <recommendedName>
        <fullName evidence="4">Outer membrane protein assembly factor BamB</fullName>
    </recommendedName>
</protein>
<evidence type="ECO:0000313" key="8">
    <source>
        <dbReference type="Proteomes" id="UP000599523"/>
    </source>
</evidence>